<dbReference type="SUPFAM" id="SSF47413">
    <property type="entry name" value="lambda repressor-like DNA-binding domains"/>
    <property type="match status" value="1"/>
</dbReference>
<dbReference type="PROSITE" id="PS50943">
    <property type="entry name" value="HTH_CROC1"/>
    <property type="match status" value="1"/>
</dbReference>
<dbReference type="Proteomes" id="UP000190897">
    <property type="component" value="Unassembled WGS sequence"/>
</dbReference>
<evidence type="ECO:0000256" key="2">
    <source>
        <dbReference type="SAM" id="Coils"/>
    </source>
</evidence>
<reference evidence="5" key="1">
    <citation type="submission" date="2017-02" db="EMBL/GenBank/DDBJ databases">
        <authorList>
            <person name="Varghese N."/>
            <person name="Submissions S."/>
        </authorList>
    </citation>
    <scope>NUCLEOTIDE SEQUENCE [LARGE SCALE GENOMIC DNA]</scope>
    <source>
        <strain evidence="5">DSM 22270</strain>
    </source>
</reference>
<dbReference type="InterPro" id="IPR001387">
    <property type="entry name" value="Cro/C1-type_HTH"/>
</dbReference>
<dbReference type="EMBL" id="FUZA01000001">
    <property type="protein sequence ID" value="SKB60222.1"/>
    <property type="molecule type" value="Genomic_DNA"/>
</dbReference>
<keyword evidence="1 4" id="KW-0238">DNA-binding</keyword>
<evidence type="ECO:0000259" key="3">
    <source>
        <dbReference type="PROSITE" id="PS50943"/>
    </source>
</evidence>
<dbReference type="Pfam" id="PF01381">
    <property type="entry name" value="HTH_3"/>
    <property type="match status" value="1"/>
</dbReference>
<evidence type="ECO:0000256" key="1">
    <source>
        <dbReference type="ARBA" id="ARBA00023125"/>
    </source>
</evidence>
<feature type="domain" description="HTH cro/C1-type" evidence="3">
    <location>
        <begin position="11"/>
        <end position="65"/>
    </location>
</feature>
<dbReference type="CDD" id="cd00093">
    <property type="entry name" value="HTH_XRE"/>
    <property type="match status" value="1"/>
</dbReference>
<feature type="coiled-coil region" evidence="2">
    <location>
        <begin position="76"/>
        <end position="103"/>
    </location>
</feature>
<dbReference type="AlphaFoldDB" id="A0A1T5CL57"/>
<dbReference type="Gene3D" id="1.10.260.40">
    <property type="entry name" value="lambda repressor-like DNA-binding domains"/>
    <property type="match status" value="1"/>
</dbReference>
<name>A0A1T5CL57_9BACT</name>
<dbReference type="PANTHER" id="PTHR46558:SF11">
    <property type="entry name" value="HTH-TYPE TRANSCRIPTIONAL REGULATOR XRE"/>
    <property type="match status" value="1"/>
</dbReference>
<evidence type="ECO:0000313" key="4">
    <source>
        <dbReference type="EMBL" id="SKB60222.1"/>
    </source>
</evidence>
<keyword evidence="5" id="KW-1185">Reference proteome</keyword>
<sequence>MNVASNLSEKIRMIRLQKGLSQENMADMLGLSTTAYGDLERGRTELSVSRLENIGKLLDVPLPELLGFDSLTMSETEWLRQENTRLLAENRRMQNELDQWKLKFRQWFGDGIIRHIGEERERIGFK</sequence>
<dbReference type="SMART" id="SM00530">
    <property type="entry name" value="HTH_XRE"/>
    <property type="match status" value="1"/>
</dbReference>
<dbReference type="PANTHER" id="PTHR46558">
    <property type="entry name" value="TRACRIPTIONAL REGULATORY PROTEIN-RELATED-RELATED"/>
    <property type="match status" value="1"/>
</dbReference>
<evidence type="ECO:0000313" key="5">
    <source>
        <dbReference type="Proteomes" id="UP000190897"/>
    </source>
</evidence>
<gene>
    <name evidence="4" type="ORF">SAMN05660293_01351</name>
</gene>
<organism evidence="4 5">
    <name type="scientific">Dyadobacter psychrophilus</name>
    <dbReference type="NCBI Taxonomy" id="651661"/>
    <lineage>
        <taxon>Bacteria</taxon>
        <taxon>Pseudomonadati</taxon>
        <taxon>Bacteroidota</taxon>
        <taxon>Cytophagia</taxon>
        <taxon>Cytophagales</taxon>
        <taxon>Spirosomataceae</taxon>
        <taxon>Dyadobacter</taxon>
    </lineage>
</organism>
<dbReference type="STRING" id="651661.SAMN05660293_01351"/>
<protein>
    <submittedName>
        <fullName evidence="4">DNA-binding transcriptional regulator, XRE-family HTH domain</fullName>
    </submittedName>
</protein>
<dbReference type="InterPro" id="IPR010982">
    <property type="entry name" value="Lambda_DNA-bd_dom_sf"/>
</dbReference>
<dbReference type="GO" id="GO:0003677">
    <property type="term" value="F:DNA binding"/>
    <property type="evidence" value="ECO:0007669"/>
    <property type="project" value="UniProtKB-KW"/>
</dbReference>
<dbReference type="OrthoDB" id="955486at2"/>
<dbReference type="RefSeq" id="WP_082213822.1">
    <property type="nucleotide sequence ID" value="NZ_FUZA01000001.1"/>
</dbReference>
<proteinExistence type="predicted"/>
<keyword evidence="2" id="KW-0175">Coiled coil</keyword>
<accession>A0A1T5CL57</accession>